<protein>
    <submittedName>
        <fullName evidence="1">Uncharacterized protein</fullName>
    </submittedName>
</protein>
<dbReference type="EMBL" id="MN738831">
    <property type="protein sequence ID" value="QHT38498.1"/>
    <property type="molecule type" value="Genomic_DNA"/>
</dbReference>
<sequence>MQHEETNEEELKHVKWLALAKIKEGASLNVVKKLFIYEVERKGIYANDSMWIYLAKSTPSYCFSPPFLEGFKTESFSCSALEQVATILNP</sequence>
<evidence type="ECO:0000313" key="1">
    <source>
        <dbReference type="EMBL" id="QHT38498.1"/>
    </source>
</evidence>
<dbReference type="AlphaFoldDB" id="A0A6C0F9Z2"/>
<proteinExistence type="predicted"/>
<organism evidence="1">
    <name type="scientific">viral metagenome</name>
    <dbReference type="NCBI Taxonomy" id="1070528"/>
    <lineage>
        <taxon>unclassified sequences</taxon>
        <taxon>metagenomes</taxon>
        <taxon>organismal metagenomes</taxon>
    </lineage>
</organism>
<accession>A0A6C0F9Z2</accession>
<reference evidence="1" key="1">
    <citation type="journal article" date="2020" name="Nature">
        <title>Giant virus diversity and host interactions through global metagenomics.</title>
        <authorList>
            <person name="Schulz F."/>
            <person name="Roux S."/>
            <person name="Paez-Espino D."/>
            <person name="Jungbluth S."/>
            <person name="Walsh D.A."/>
            <person name="Denef V.J."/>
            <person name="McMahon K.D."/>
            <person name="Konstantinidis K.T."/>
            <person name="Eloe-Fadrosh E.A."/>
            <person name="Kyrpides N.C."/>
            <person name="Woyke T."/>
        </authorList>
    </citation>
    <scope>NUCLEOTIDE SEQUENCE</scope>
    <source>
        <strain evidence="1">GVMAG-S-ERX556101-89</strain>
    </source>
</reference>
<name>A0A6C0F9Z2_9ZZZZ</name>